<keyword evidence="2" id="KW-1185">Reference proteome</keyword>
<gene>
    <name evidence="1" type="ORF">SLEP1_g238</name>
</gene>
<dbReference type="Proteomes" id="UP001054252">
    <property type="component" value="Unassembled WGS sequence"/>
</dbReference>
<protein>
    <submittedName>
        <fullName evidence="1">Uncharacterized protein</fullName>
    </submittedName>
</protein>
<accession>A0AAV5HKB1</accession>
<sequence length="35" mass="3898">MYKISLYHYPKPAVGYPSSINPVALFNYKTYGSAG</sequence>
<reference evidence="1 2" key="1">
    <citation type="journal article" date="2021" name="Commun. Biol.">
        <title>The genome of Shorea leprosula (Dipterocarpaceae) highlights the ecological relevance of drought in aseasonal tropical rainforests.</title>
        <authorList>
            <person name="Ng K.K.S."/>
            <person name="Kobayashi M.J."/>
            <person name="Fawcett J.A."/>
            <person name="Hatakeyama M."/>
            <person name="Paape T."/>
            <person name="Ng C.H."/>
            <person name="Ang C.C."/>
            <person name="Tnah L.H."/>
            <person name="Lee C.T."/>
            <person name="Nishiyama T."/>
            <person name="Sese J."/>
            <person name="O'Brien M.J."/>
            <person name="Copetti D."/>
            <person name="Mohd Noor M.I."/>
            <person name="Ong R.C."/>
            <person name="Putra M."/>
            <person name="Sireger I.Z."/>
            <person name="Indrioko S."/>
            <person name="Kosugi Y."/>
            <person name="Izuno A."/>
            <person name="Isagi Y."/>
            <person name="Lee S.L."/>
            <person name="Shimizu K.K."/>
        </authorList>
    </citation>
    <scope>NUCLEOTIDE SEQUENCE [LARGE SCALE GENOMIC DNA]</scope>
    <source>
        <strain evidence="1">214</strain>
    </source>
</reference>
<name>A0AAV5HKB1_9ROSI</name>
<evidence type="ECO:0000313" key="1">
    <source>
        <dbReference type="EMBL" id="GKU85584.1"/>
    </source>
</evidence>
<dbReference type="AlphaFoldDB" id="A0AAV5HKB1"/>
<proteinExistence type="predicted"/>
<comment type="caution">
    <text evidence="1">The sequence shown here is derived from an EMBL/GenBank/DDBJ whole genome shotgun (WGS) entry which is preliminary data.</text>
</comment>
<dbReference type="EMBL" id="BPVZ01000001">
    <property type="protein sequence ID" value="GKU85584.1"/>
    <property type="molecule type" value="Genomic_DNA"/>
</dbReference>
<organism evidence="1 2">
    <name type="scientific">Rubroshorea leprosula</name>
    <dbReference type="NCBI Taxonomy" id="152421"/>
    <lineage>
        <taxon>Eukaryota</taxon>
        <taxon>Viridiplantae</taxon>
        <taxon>Streptophyta</taxon>
        <taxon>Embryophyta</taxon>
        <taxon>Tracheophyta</taxon>
        <taxon>Spermatophyta</taxon>
        <taxon>Magnoliopsida</taxon>
        <taxon>eudicotyledons</taxon>
        <taxon>Gunneridae</taxon>
        <taxon>Pentapetalae</taxon>
        <taxon>rosids</taxon>
        <taxon>malvids</taxon>
        <taxon>Malvales</taxon>
        <taxon>Dipterocarpaceae</taxon>
        <taxon>Rubroshorea</taxon>
    </lineage>
</organism>
<evidence type="ECO:0000313" key="2">
    <source>
        <dbReference type="Proteomes" id="UP001054252"/>
    </source>
</evidence>